<dbReference type="Proteomes" id="UP000675881">
    <property type="component" value="Chromosome 5"/>
</dbReference>
<dbReference type="InterPro" id="IPR036179">
    <property type="entry name" value="Ig-like_dom_sf"/>
</dbReference>
<dbReference type="EMBL" id="HG994584">
    <property type="protein sequence ID" value="CAF2957170.1"/>
    <property type="molecule type" value="Genomic_DNA"/>
</dbReference>
<dbReference type="Gene3D" id="1.10.2000.10">
    <property type="entry name" value="Frizzled cysteine-rich domain"/>
    <property type="match status" value="1"/>
</dbReference>
<name>A0A7R8HAI2_LEPSM</name>
<feature type="compositionally biased region" description="Acidic residues" evidence="1">
    <location>
        <begin position="33"/>
        <end position="44"/>
    </location>
</feature>
<evidence type="ECO:0000313" key="3">
    <source>
        <dbReference type="Proteomes" id="UP000675881"/>
    </source>
</evidence>
<keyword evidence="3" id="KW-1185">Reference proteome</keyword>
<dbReference type="InterPro" id="IPR036790">
    <property type="entry name" value="Frizzled_dom_sf"/>
</dbReference>
<dbReference type="AlphaFoldDB" id="A0A7R8HAI2"/>
<protein>
    <submittedName>
        <fullName evidence="2">ROR1</fullName>
        <ecNumber evidence="2">2.7.10.1</ecNumber>
    </submittedName>
</protein>
<dbReference type="InterPro" id="IPR013783">
    <property type="entry name" value="Ig-like_fold"/>
</dbReference>
<proteinExistence type="predicted"/>
<reference evidence="2" key="1">
    <citation type="submission" date="2021-02" db="EMBL/GenBank/DDBJ databases">
        <authorList>
            <person name="Bekaert M."/>
        </authorList>
    </citation>
    <scope>NUCLEOTIDE SEQUENCE</scope>
    <source>
        <strain evidence="2">IoA-00</strain>
    </source>
</reference>
<gene>
    <name evidence="2" type="ORF">LSAA_10672</name>
</gene>
<accession>A0A7R8HAI2</accession>
<dbReference type="OrthoDB" id="10005095at2759"/>
<dbReference type="PROSITE" id="PS50835">
    <property type="entry name" value="IG_LIKE"/>
    <property type="match status" value="1"/>
</dbReference>
<dbReference type="InterPro" id="IPR007110">
    <property type="entry name" value="Ig-like_dom"/>
</dbReference>
<dbReference type="EC" id="2.7.10.1" evidence="2"/>
<evidence type="ECO:0000256" key="1">
    <source>
        <dbReference type="SAM" id="MobiDB-lite"/>
    </source>
</evidence>
<organism evidence="2 3">
    <name type="scientific">Lepeophtheirus salmonis</name>
    <name type="common">Salmon louse</name>
    <name type="synonym">Caligus salmonis</name>
    <dbReference type="NCBI Taxonomy" id="72036"/>
    <lineage>
        <taxon>Eukaryota</taxon>
        <taxon>Metazoa</taxon>
        <taxon>Ecdysozoa</taxon>
        <taxon>Arthropoda</taxon>
        <taxon>Crustacea</taxon>
        <taxon>Multicrustacea</taxon>
        <taxon>Hexanauplia</taxon>
        <taxon>Copepoda</taxon>
        <taxon>Siphonostomatoida</taxon>
        <taxon>Caligidae</taxon>
        <taxon>Lepeophtheirus</taxon>
    </lineage>
</organism>
<keyword evidence="2" id="KW-0808">Transferase</keyword>
<evidence type="ECO:0000313" key="2">
    <source>
        <dbReference type="EMBL" id="CAF2957170.1"/>
    </source>
</evidence>
<dbReference type="InterPro" id="IPR013098">
    <property type="entry name" value="Ig_I-set"/>
</dbReference>
<dbReference type="SUPFAM" id="SSF48726">
    <property type="entry name" value="Immunoglobulin"/>
    <property type="match status" value="1"/>
</dbReference>
<dbReference type="Pfam" id="PF07679">
    <property type="entry name" value="I-set"/>
    <property type="match status" value="1"/>
</dbReference>
<sequence>MGYISEQNVHRRIVSIHRDDVYVNEPSSYGNEIESDIDGEEDDKSENAVNFDPPSTESTTTPRRQSTLKFIKSLKNMTKDAGDFLRLRCEVSGDPPATSIDWFKKRRTSYRRKKSVRALETLDKAFYDCVAKNGIDKITSTAVLIVELGKVNLDMGKSSGLLPETYSDPDFPNMHSEGSNIEFEGDQKPQFSRNDNAHNPMHLENIPNLKPDESGGSCQPYLGSVCSQYVGNEYVFVGSQLSQDYVEKKLQAAFLAISTSPDLSDSCSKWAIPAIC</sequence>
<feature type="region of interest" description="Disordered" evidence="1">
    <location>
        <begin position="25"/>
        <end position="64"/>
    </location>
</feature>
<feature type="compositionally biased region" description="Low complexity" evidence="1">
    <location>
        <begin position="53"/>
        <end position="64"/>
    </location>
</feature>
<dbReference type="Gene3D" id="2.60.40.10">
    <property type="entry name" value="Immunoglobulins"/>
    <property type="match status" value="1"/>
</dbReference>
<dbReference type="GO" id="GO:0004714">
    <property type="term" value="F:transmembrane receptor protein tyrosine kinase activity"/>
    <property type="evidence" value="ECO:0007669"/>
    <property type="project" value="UniProtKB-EC"/>
</dbReference>